<sequence length="399" mass="45587">MILKHLIIIGGGASGFFLSSNIKTSNWKISLLEQSKNPLQKLKISGGGRCNVTNACYKPKDLIKNYPRGNKELLNIFSKFQPLDTLQWFEKRGIHLKIENDSRVFPETNSSQTIIDGLLSETKKNNVEIHYETTVLDLNNKDNKFEIITNKDIYYANAVVVATGSSKKVWNIIEKLGHKIIPPVPSLFTFNCNHPLIKNLQGISLAETDLNILNTPFKERGPLLITHWGLSGPAILKLSSWAARYLADLDYKFQLRINWITENFDDARELLTNYKNAHPKMDIYNIKIYNLPQRFWLNLLNHLNIIKKPLFEISKKEINRIAESLTNSKLDIIGKSTFKNEFVTCGGVDLKEIDFNNMQSKLIPNLFFTGEVLNIDAITGGFNFQACWSESYILSKQFN</sequence>
<name>A0A563DAF3_9FLAO</name>
<protein>
    <submittedName>
        <fullName evidence="6">NAD(P)/FAD-dependent oxidoreductase</fullName>
    </submittedName>
</protein>
<dbReference type="Gene3D" id="1.10.8.260">
    <property type="entry name" value="HI0933 insert domain-like"/>
    <property type="match status" value="1"/>
</dbReference>
<comment type="caution">
    <text evidence="6">The sequence shown here is derived from an EMBL/GenBank/DDBJ whole genome shotgun (WGS) entry which is preliminary data.</text>
</comment>
<dbReference type="InterPro" id="IPR057661">
    <property type="entry name" value="RsdA/BaiN/AoA(So)_Rossmann"/>
</dbReference>
<dbReference type="Pfam" id="PF03486">
    <property type="entry name" value="HI0933_like"/>
    <property type="match status" value="1"/>
</dbReference>
<dbReference type="InterPro" id="IPR036188">
    <property type="entry name" value="FAD/NAD-bd_sf"/>
</dbReference>
<organism evidence="6 7">
    <name type="scientific">Apibacter muscae</name>
    <dbReference type="NCBI Taxonomy" id="2509004"/>
    <lineage>
        <taxon>Bacteria</taxon>
        <taxon>Pseudomonadati</taxon>
        <taxon>Bacteroidota</taxon>
        <taxon>Flavobacteriia</taxon>
        <taxon>Flavobacteriales</taxon>
        <taxon>Weeksellaceae</taxon>
        <taxon>Apibacter</taxon>
    </lineage>
</organism>
<dbReference type="Gene3D" id="3.50.50.60">
    <property type="entry name" value="FAD/NAD(P)-binding domain"/>
    <property type="match status" value="1"/>
</dbReference>
<evidence type="ECO:0000256" key="3">
    <source>
        <dbReference type="ARBA" id="ARBA00022827"/>
    </source>
</evidence>
<keyword evidence="2" id="KW-0285">Flavoprotein</keyword>
<dbReference type="OrthoDB" id="9773233at2"/>
<dbReference type="PRINTS" id="PR00368">
    <property type="entry name" value="FADPNR"/>
</dbReference>
<feature type="domain" description="RsdA/BaiN/AoA(So)-like Rossmann fold-like" evidence="4">
    <location>
        <begin position="5"/>
        <end position="394"/>
    </location>
</feature>
<dbReference type="AlphaFoldDB" id="A0A563DAF3"/>
<dbReference type="SUPFAM" id="SSF51905">
    <property type="entry name" value="FAD/NAD(P)-binding domain"/>
    <property type="match status" value="1"/>
</dbReference>
<evidence type="ECO:0000256" key="2">
    <source>
        <dbReference type="ARBA" id="ARBA00022630"/>
    </source>
</evidence>
<evidence type="ECO:0000313" key="6">
    <source>
        <dbReference type="EMBL" id="TWP26764.1"/>
    </source>
</evidence>
<dbReference type="Proteomes" id="UP000319499">
    <property type="component" value="Unassembled WGS sequence"/>
</dbReference>
<dbReference type="PANTHER" id="PTHR42887:SF2">
    <property type="entry name" value="OS12G0638800 PROTEIN"/>
    <property type="match status" value="1"/>
</dbReference>
<dbReference type="PANTHER" id="PTHR42887">
    <property type="entry name" value="OS12G0638800 PROTEIN"/>
    <property type="match status" value="1"/>
</dbReference>
<evidence type="ECO:0000256" key="1">
    <source>
        <dbReference type="ARBA" id="ARBA00001974"/>
    </source>
</evidence>
<gene>
    <name evidence="6" type="ORF">ETU09_09385</name>
</gene>
<dbReference type="Gene3D" id="2.40.30.10">
    <property type="entry name" value="Translation factors"/>
    <property type="match status" value="1"/>
</dbReference>
<keyword evidence="3" id="KW-0274">FAD</keyword>
<evidence type="ECO:0000259" key="4">
    <source>
        <dbReference type="Pfam" id="PF03486"/>
    </source>
</evidence>
<proteinExistence type="predicted"/>
<dbReference type="SUPFAM" id="SSF160996">
    <property type="entry name" value="HI0933 insert domain-like"/>
    <property type="match status" value="1"/>
</dbReference>
<dbReference type="NCBIfam" id="TIGR00275">
    <property type="entry name" value="aminoacetone oxidase family FAD-binding enzyme"/>
    <property type="match status" value="1"/>
</dbReference>
<keyword evidence="7" id="KW-1185">Reference proteome</keyword>
<dbReference type="Pfam" id="PF22780">
    <property type="entry name" value="HI0933_like_1st"/>
    <property type="match status" value="1"/>
</dbReference>
<dbReference type="EMBL" id="SELH01000025">
    <property type="protein sequence ID" value="TWP26764.1"/>
    <property type="molecule type" value="Genomic_DNA"/>
</dbReference>
<feature type="domain" description="RsdA/BaiN/AoA(So)-like insert" evidence="5">
    <location>
        <begin position="184"/>
        <end position="343"/>
    </location>
</feature>
<evidence type="ECO:0000313" key="7">
    <source>
        <dbReference type="Proteomes" id="UP000319499"/>
    </source>
</evidence>
<accession>A0A563DAF3</accession>
<dbReference type="InterPro" id="IPR004792">
    <property type="entry name" value="BaiN-like"/>
</dbReference>
<dbReference type="InterPro" id="IPR055178">
    <property type="entry name" value="RsdA/BaiN/AoA(So)-like_dom"/>
</dbReference>
<evidence type="ECO:0000259" key="5">
    <source>
        <dbReference type="Pfam" id="PF22780"/>
    </source>
</evidence>
<dbReference type="InterPro" id="IPR023166">
    <property type="entry name" value="BaiN-like_dom_sf"/>
</dbReference>
<comment type="cofactor">
    <cofactor evidence="1">
        <name>FAD</name>
        <dbReference type="ChEBI" id="CHEBI:57692"/>
    </cofactor>
</comment>
<reference evidence="6 7" key="1">
    <citation type="submission" date="2019-02" db="EMBL/GenBank/DDBJ databases">
        <title>Apibacter muscae sp. nov.: a novel member of the house fly microbiota.</title>
        <authorList>
            <person name="Park R."/>
        </authorList>
    </citation>
    <scope>NUCLEOTIDE SEQUENCE [LARGE SCALE GENOMIC DNA]</scope>
    <source>
        <strain evidence="6 7">AL1</strain>
    </source>
</reference>